<evidence type="ECO:0000313" key="2">
    <source>
        <dbReference type="Proteomes" id="UP000242164"/>
    </source>
</evidence>
<protein>
    <submittedName>
        <fullName evidence="1">Uncharacterized protein</fullName>
    </submittedName>
</protein>
<organism evidence="1 2">
    <name type="scientific">Bacillus cytotoxicus</name>
    <dbReference type="NCBI Taxonomy" id="580165"/>
    <lineage>
        <taxon>Bacteria</taxon>
        <taxon>Bacillati</taxon>
        <taxon>Bacillota</taxon>
        <taxon>Bacilli</taxon>
        <taxon>Bacillales</taxon>
        <taxon>Bacillaceae</taxon>
        <taxon>Bacillus</taxon>
        <taxon>Bacillus cereus group</taxon>
    </lineage>
</organism>
<proteinExistence type="predicted"/>
<comment type="caution">
    <text evidence="1">The sequence shown here is derived from an EMBL/GenBank/DDBJ whole genome shotgun (WGS) entry which is preliminary data.</text>
</comment>
<gene>
    <name evidence="1" type="ORF">BCB44BAC_01220</name>
</gene>
<sequence>MTLVNLHEEFATIVMTKEVLKLFRENNYGIV</sequence>
<dbReference type="EMBL" id="FMIK01000019">
    <property type="protein sequence ID" value="SCL87843.1"/>
    <property type="molecule type" value="Genomic_DNA"/>
</dbReference>
<name>A0AAX2CEH6_9BACI</name>
<dbReference type="Proteomes" id="UP000242164">
    <property type="component" value="Unassembled WGS sequence"/>
</dbReference>
<dbReference type="AlphaFoldDB" id="A0AAX2CEH6"/>
<evidence type="ECO:0000313" key="1">
    <source>
        <dbReference type="EMBL" id="SCL87843.1"/>
    </source>
</evidence>
<reference evidence="1 2" key="1">
    <citation type="submission" date="2016-08" db="EMBL/GenBank/DDBJ databases">
        <authorList>
            <person name="Loux V."/>
            <person name="Rue O."/>
        </authorList>
    </citation>
    <scope>NUCLEOTIDE SEQUENCE [LARGE SCALE GENOMIC DNA]</scope>
    <source>
        <strain evidence="1 2">AFSSA_08CEB44bac</strain>
    </source>
</reference>
<accession>A0AAX2CEH6</accession>